<dbReference type="Proteomes" id="UP001156670">
    <property type="component" value="Unassembled WGS sequence"/>
</dbReference>
<accession>A0ABQ5XJL1</accession>
<sequence length="99" mass="11026">MRDVHHSGVAAGNVVMARRCHSLVASSFTRETAYACEEVDDALYLDLELTQYCFGCSPIDQFAYGSPCASANDLRCCLEFDGDLYRGQCGQRKRYQLQG</sequence>
<evidence type="ECO:0000313" key="2">
    <source>
        <dbReference type="Proteomes" id="UP001156670"/>
    </source>
</evidence>
<organism evidence="1 2">
    <name type="scientific">Dyella acidisoli</name>
    <dbReference type="NCBI Taxonomy" id="1867834"/>
    <lineage>
        <taxon>Bacteria</taxon>
        <taxon>Pseudomonadati</taxon>
        <taxon>Pseudomonadota</taxon>
        <taxon>Gammaproteobacteria</taxon>
        <taxon>Lysobacterales</taxon>
        <taxon>Rhodanobacteraceae</taxon>
        <taxon>Dyella</taxon>
    </lineage>
</organism>
<comment type="caution">
    <text evidence="1">The sequence shown here is derived from an EMBL/GenBank/DDBJ whole genome shotgun (WGS) entry which is preliminary data.</text>
</comment>
<dbReference type="EMBL" id="BSOB01000004">
    <property type="protein sequence ID" value="GLQ91374.1"/>
    <property type="molecule type" value="Genomic_DNA"/>
</dbReference>
<gene>
    <name evidence="1" type="ORF">GCM10007901_03240</name>
</gene>
<protein>
    <submittedName>
        <fullName evidence="1">Uncharacterized protein</fullName>
    </submittedName>
</protein>
<reference evidence="2" key="1">
    <citation type="journal article" date="2019" name="Int. J. Syst. Evol. Microbiol.">
        <title>The Global Catalogue of Microorganisms (GCM) 10K type strain sequencing project: providing services to taxonomists for standard genome sequencing and annotation.</title>
        <authorList>
            <consortium name="The Broad Institute Genomics Platform"/>
            <consortium name="The Broad Institute Genome Sequencing Center for Infectious Disease"/>
            <person name="Wu L."/>
            <person name="Ma J."/>
        </authorList>
    </citation>
    <scope>NUCLEOTIDE SEQUENCE [LARGE SCALE GENOMIC DNA]</scope>
    <source>
        <strain evidence="2">NBRC 111980</strain>
    </source>
</reference>
<keyword evidence="2" id="KW-1185">Reference proteome</keyword>
<name>A0ABQ5XJL1_9GAMM</name>
<evidence type="ECO:0000313" key="1">
    <source>
        <dbReference type="EMBL" id="GLQ91374.1"/>
    </source>
</evidence>
<proteinExistence type="predicted"/>